<gene>
    <name evidence="3" type="primary">bla</name>
    <name evidence="3" type="ORF">N8I74_03400</name>
</gene>
<name>A0ABY6DPC8_9NEIS</name>
<keyword evidence="1" id="KW-0732">Signal</keyword>
<feature type="chain" id="PRO_5046172366" evidence="1">
    <location>
        <begin position="18"/>
        <end position="284"/>
    </location>
</feature>
<proteinExistence type="predicted"/>
<dbReference type="Gene3D" id="3.60.15.10">
    <property type="entry name" value="Ribonuclease Z/Hydroxyacylglutathione hydrolase-like"/>
    <property type="match status" value="1"/>
</dbReference>
<feature type="signal peptide" evidence="1">
    <location>
        <begin position="1"/>
        <end position="17"/>
    </location>
</feature>
<reference evidence="3" key="1">
    <citation type="submission" date="2022-10" db="EMBL/GenBank/DDBJ databases">
        <title>Chitiniphilus purpureus sp. nov., a novel chitin-degrading bacterium isolated from crawfish pond sediment.</title>
        <authorList>
            <person name="Li K."/>
        </authorList>
    </citation>
    <scope>NUCLEOTIDE SEQUENCE</scope>
    <source>
        <strain evidence="3">CD1</strain>
    </source>
</reference>
<dbReference type="RefSeq" id="WP_263125522.1">
    <property type="nucleotide sequence ID" value="NZ_CP106753.1"/>
</dbReference>
<keyword evidence="3" id="KW-0378">Hydrolase</keyword>
<dbReference type="PANTHER" id="PTHR42951:SF17">
    <property type="entry name" value="METALLO-BETA-LACTAMASE DOMAIN-CONTAINING PROTEIN"/>
    <property type="match status" value="1"/>
</dbReference>
<dbReference type="GO" id="GO:0008800">
    <property type="term" value="F:beta-lactamase activity"/>
    <property type="evidence" value="ECO:0007669"/>
    <property type="project" value="UniProtKB-EC"/>
</dbReference>
<dbReference type="InterPro" id="IPR036866">
    <property type="entry name" value="RibonucZ/Hydroxyglut_hydro"/>
</dbReference>
<keyword evidence="4" id="KW-1185">Reference proteome</keyword>
<evidence type="ECO:0000259" key="2">
    <source>
        <dbReference type="SMART" id="SM00849"/>
    </source>
</evidence>
<evidence type="ECO:0000256" key="1">
    <source>
        <dbReference type="SAM" id="SignalP"/>
    </source>
</evidence>
<dbReference type="InterPro" id="IPR050855">
    <property type="entry name" value="NDM-1-like"/>
</dbReference>
<dbReference type="SMART" id="SM00849">
    <property type="entry name" value="Lactamase_B"/>
    <property type="match status" value="1"/>
</dbReference>
<protein>
    <submittedName>
        <fullName evidence="3">Subclass B3 metallo-beta-lactamase</fullName>
        <ecNumber evidence="3">3.5.2.6</ecNumber>
    </submittedName>
</protein>
<dbReference type="SUPFAM" id="SSF56281">
    <property type="entry name" value="Metallo-hydrolase/oxidoreductase"/>
    <property type="match status" value="1"/>
</dbReference>
<dbReference type="InterPro" id="IPR001279">
    <property type="entry name" value="Metallo-B-lactamas"/>
</dbReference>
<accession>A0ABY6DPC8</accession>
<feature type="domain" description="Metallo-beta-lactamase" evidence="2">
    <location>
        <begin position="42"/>
        <end position="235"/>
    </location>
</feature>
<dbReference type="PANTHER" id="PTHR42951">
    <property type="entry name" value="METALLO-BETA-LACTAMASE DOMAIN-CONTAINING"/>
    <property type="match status" value="1"/>
</dbReference>
<dbReference type="Pfam" id="PF00753">
    <property type="entry name" value="Lactamase_B"/>
    <property type="match status" value="1"/>
</dbReference>
<evidence type="ECO:0000313" key="3">
    <source>
        <dbReference type="EMBL" id="UXY16083.1"/>
    </source>
</evidence>
<dbReference type="NCBIfam" id="NF012229">
    <property type="entry name" value="bla_class_B_core"/>
    <property type="match status" value="1"/>
</dbReference>
<dbReference type="NCBIfam" id="NF033105">
    <property type="entry name" value="bla_subclass_B3"/>
    <property type="match status" value="1"/>
</dbReference>
<dbReference type="EC" id="3.5.2.6" evidence="3"/>
<dbReference type="EMBL" id="CP106753">
    <property type="protein sequence ID" value="UXY16083.1"/>
    <property type="molecule type" value="Genomic_DNA"/>
</dbReference>
<evidence type="ECO:0000313" key="4">
    <source>
        <dbReference type="Proteomes" id="UP001061302"/>
    </source>
</evidence>
<dbReference type="Proteomes" id="UP001061302">
    <property type="component" value="Chromosome"/>
</dbReference>
<organism evidence="3 4">
    <name type="scientific">Chitiniphilus purpureus</name>
    <dbReference type="NCBI Taxonomy" id="2981137"/>
    <lineage>
        <taxon>Bacteria</taxon>
        <taxon>Pseudomonadati</taxon>
        <taxon>Pseudomonadota</taxon>
        <taxon>Betaproteobacteria</taxon>
        <taxon>Neisseriales</taxon>
        <taxon>Chitinibacteraceae</taxon>
        <taxon>Chitiniphilus</taxon>
    </lineage>
</organism>
<sequence>MKALLTLATLLGSAAWADQAAWDAPQAPFALYGNTYYVGPRGLSAVLITSPAGHILIDGGSPRSPQQIARRIRQLGFRPEDIRYILNSHPHFDHAGGIAWLQRLSGATVLSSAWGVAVLRHGRPLPDDPQYGGLADFAAVRNTRAVADGEVIRLGPLAVTAHFTPGHTPGGVSWTWQATEHGRTASLVYADSLSAYGGKRFRYSGDRAYPEAKADVERSIARIAALPCDILIAAHPEAGGLWARQARQPERGNAAFIDPHACRRYAEQGRARLAERLAEEAAQH</sequence>